<evidence type="ECO:0000313" key="2">
    <source>
        <dbReference type="EMBL" id="CAF0947506.1"/>
    </source>
</evidence>
<proteinExistence type="predicted"/>
<dbReference type="OrthoDB" id="10039180at2759"/>
<dbReference type="Proteomes" id="UP000663823">
    <property type="component" value="Unassembled WGS sequence"/>
</dbReference>
<dbReference type="AlphaFoldDB" id="A0A814CVX9"/>
<evidence type="ECO:0000313" key="5">
    <source>
        <dbReference type="EMBL" id="CAF3580286.1"/>
    </source>
</evidence>
<comment type="caution">
    <text evidence="2">The sequence shown here is derived from an EMBL/GenBank/DDBJ whole genome shotgun (WGS) entry which is preliminary data.</text>
</comment>
<feature type="compositionally biased region" description="Basic and acidic residues" evidence="1">
    <location>
        <begin position="141"/>
        <end position="167"/>
    </location>
</feature>
<reference evidence="2" key="1">
    <citation type="submission" date="2021-02" db="EMBL/GenBank/DDBJ databases">
        <authorList>
            <person name="Nowell W R."/>
        </authorList>
    </citation>
    <scope>NUCLEOTIDE SEQUENCE</scope>
</reference>
<evidence type="ECO:0000313" key="6">
    <source>
        <dbReference type="EMBL" id="CAF3606137.1"/>
    </source>
</evidence>
<dbReference type="EMBL" id="CAJNOL010000511">
    <property type="protein sequence ID" value="CAF1096823.1"/>
    <property type="molecule type" value="Genomic_DNA"/>
</dbReference>
<dbReference type="Proteomes" id="UP000663882">
    <property type="component" value="Unassembled WGS sequence"/>
</dbReference>
<organism evidence="2 8">
    <name type="scientific">Rotaria sordida</name>
    <dbReference type="NCBI Taxonomy" id="392033"/>
    <lineage>
        <taxon>Eukaryota</taxon>
        <taxon>Metazoa</taxon>
        <taxon>Spiralia</taxon>
        <taxon>Gnathifera</taxon>
        <taxon>Rotifera</taxon>
        <taxon>Eurotatoria</taxon>
        <taxon>Bdelloidea</taxon>
        <taxon>Philodinida</taxon>
        <taxon>Philodinidae</taxon>
        <taxon>Rotaria</taxon>
    </lineage>
</organism>
<evidence type="ECO:0000313" key="3">
    <source>
        <dbReference type="EMBL" id="CAF0964496.1"/>
    </source>
</evidence>
<dbReference type="Proteomes" id="UP000663889">
    <property type="component" value="Unassembled WGS sequence"/>
</dbReference>
<keyword evidence="7" id="KW-1185">Reference proteome</keyword>
<evidence type="ECO:0000313" key="8">
    <source>
        <dbReference type="Proteomes" id="UP000663882"/>
    </source>
</evidence>
<sequence length="208" mass="25090">MSLSTRSYSKESRSSSNYSRSSSYHTSGNNSYNSLYRYRNFIDDRPLSTRLIERDFSCPSLAWNWDFDDPFFFDRIRWRFENDFLKLKSGLGRNMPIIYQTWNNSSSRMIPIQYTPSSTNRHHQLYKKTDNNDYLTSNFSKHHDENSMQRENRISSDDWPSKLEPPTRKRTSMTIYVRQPYIDQMDVPYYRQTPLTPTYPQSARMDYY</sequence>
<evidence type="ECO:0000256" key="1">
    <source>
        <dbReference type="SAM" id="MobiDB-lite"/>
    </source>
</evidence>
<dbReference type="EMBL" id="CAJNOO010000454">
    <property type="protein sequence ID" value="CAF0947506.1"/>
    <property type="molecule type" value="Genomic_DNA"/>
</dbReference>
<gene>
    <name evidence="5" type="ORF">FNK824_LOCUS2393</name>
    <name evidence="4" type="ORF">JXQ802_LOCUS18992</name>
    <name evidence="6" type="ORF">OTI717_LOCUS7059</name>
    <name evidence="2" type="ORF">RFH988_LOCUS11441</name>
    <name evidence="3" type="ORF">SEV965_LOCUS8913</name>
</gene>
<dbReference type="EMBL" id="CAJOBE010000144">
    <property type="protein sequence ID" value="CAF3580286.1"/>
    <property type="molecule type" value="Genomic_DNA"/>
</dbReference>
<dbReference type="Proteomes" id="UP000663874">
    <property type="component" value="Unassembled WGS sequence"/>
</dbReference>
<protein>
    <submittedName>
        <fullName evidence="2">Uncharacterized protein</fullName>
    </submittedName>
</protein>
<feature type="region of interest" description="Disordered" evidence="1">
    <location>
        <begin position="139"/>
        <end position="167"/>
    </location>
</feature>
<evidence type="ECO:0000313" key="4">
    <source>
        <dbReference type="EMBL" id="CAF1096823.1"/>
    </source>
</evidence>
<dbReference type="EMBL" id="CAJOAX010000516">
    <property type="protein sequence ID" value="CAF3606137.1"/>
    <property type="molecule type" value="Genomic_DNA"/>
</dbReference>
<name>A0A814CVX9_9BILA</name>
<accession>A0A814CVX9</accession>
<dbReference type="Proteomes" id="UP000663870">
    <property type="component" value="Unassembled WGS sequence"/>
</dbReference>
<evidence type="ECO:0000313" key="7">
    <source>
        <dbReference type="Proteomes" id="UP000663870"/>
    </source>
</evidence>
<feature type="compositionally biased region" description="Low complexity" evidence="1">
    <location>
        <begin position="14"/>
        <end position="27"/>
    </location>
</feature>
<feature type="region of interest" description="Disordered" evidence="1">
    <location>
        <begin position="1"/>
        <end position="27"/>
    </location>
</feature>
<dbReference type="EMBL" id="CAJNOU010000337">
    <property type="protein sequence ID" value="CAF0964496.1"/>
    <property type="molecule type" value="Genomic_DNA"/>
</dbReference>